<organism evidence="1 2">
    <name type="scientific">Streptomyces phaeolivaceus</name>
    <dbReference type="NCBI Taxonomy" id="2653200"/>
    <lineage>
        <taxon>Bacteria</taxon>
        <taxon>Bacillati</taxon>
        <taxon>Actinomycetota</taxon>
        <taxon>Actinomycetes</taxon>
        <taxon>Kitasatosporales</taxon>
        <taxon>Streptomycetaceae</taxon>
        <taxon>Streptomyces</taxon>
    </lineage>
</organism>
<dbReference type="AlphaFoldDB" id="A0A5P8KAP0"/>
<gene>
    <name evidence="1" type="ORF">F9278_32315</name>
</gene>
<proteinExistence type="predicted"/>
<protein>
    <submittedName>
        <fullName evidence="1">Uncharacterized protein</fullName>
    </submittedName>
</protein>
<dbReference type="Proteomes" id="UP000327294">
    <property type="component" value="Chromosome"/>
</dbReference>
<keyword evidence="2" id="KW-1185">Reference proteome</keyword>
<sequence>MLNLTVRALAWVLSILLSTPPGRHRAVTPSALHRLPPTAPVALAFTGLPNPIDLIDGSASPLVRPYLLTPDERRRQRERRRALYLATLGIDTDPDHIHGIRVGAAR</sequence>
<dbReference type="KEGG" id="sphv:F9278_32315"/>
<dbReference type="EMBL" id="CP045096">
    <property type="protein sequence ID" value="QFR00067.1"/>
    <property type="molecule type" value="Genomic_DNA"/>
</dbReference>
<evidence type="ECO:0000313" key="2">
    <source>
        <dbReference type="Proteomes" id="UP000327294"/>
    </source>
</evidence>
<name>A0A5P8KAP0_9ACTN</name>
<dbReference type="RefSeq" id="WP_152171445.1">
    <property type="nucleotide sequence ID" value="NZ_CP045096.1"/>
</dbReference>
<evidence type="ECO:0000313" key="1">
    <source>
        <dbReference type="EMBL" id="QFR00067.1"/>
    </source>
</evidence>
<reference evidence="1 2" key="1">
    <citation type="submission" date="2019-10" db="EMBL/GenBank/DDBJ databases">
        <title>Streptomyces sp. strain GY16 isolated from leaves of Broussonetia papyrifera.</title>
        <authorList>
            <person name="Mo P."/>
        </authorList>
    </citation>
    <scope>NUCLEOTIDE SEQUENCE [LARGE SCALE GENOMIC DNA]</scope>
    <source>
        <strain evidence="1 2">GY16</strain>
    </source>
</reference>
<accession>A0A5P8KAP0</accession>